<dbReference type="Proteomes" id="UP000268652">
    <property type="component" value="Unassembled WGS sequence"/>
</dbReference>
<evidence type="ECO:0008006" key="5">
    <source>
        <dbReference type="Google" id="ProtNLM"/>
    </source>
</evidence>
<protein>
    <recommendedName>
        <fullName evidence="5">BNR repeat-containing family member</fullName>
    </recommendedName>
</protein>
<dbReference type="Proteomes" id="UP000275024">
    <property type="component" value="Unassembled WGS sequence"/>
</dbReference>
<dbReference type="Gene3D" id="2.120.10.70">
    <property type="entry name" value="Fucose-specific lectin"/>
    <property type="match status" value="1"/>
</dbReference>
<dbReference type="InterPro" id="IPR036278">
    <property type="entry name" value="Sialidase_sf"/>
</dbReference>
<dbReference type="EMBL" id="RBDX01000015">
    <property type="protein sequence ID" value="RKN07436.1"/>
    <property type="molecule type" value="Genomic_DNA"/>
</dbReference>
<evidence type="ECO:0000313" key="3">
    <source>
        <dbReference type="Proteomes" id="UP000268652"/>
    </source>
</evidence>
<dbReference type="EMBL" id="RBDY01000015">
    <property type="protein sequence ID" value="RKN19621.1"/>
    <property type="molecule type" value="Genomic_DNA"/>
</dbReference>
<evidence type="ECO:0000313" key="4">
    <source>
        <dbReference type="Proteomes" id="UP000275024"/>
    </source>
</evidence>
<reference evidence="3 4" key="1">
    <citation type="submission" date="2018-09" db="EMBL/GenBank/DDBJ databases">
        <title>Streptomyces sp. nov. DS1-2, an endophytic actinomycete isolated from roots of Dendrobium scabrilingue.</title>
        <authorList>
            <person name="Kuncharoen N."/>
            <person name="Kudo T."/>
            <person name="Ohkuma M."/>
            <person name="Yuki M."/>
            <person name="Tanasupawat S."/>
        </authorList>
    </citation>
    <scope>NUCLEOTIDE SEQUENCE [LARGE SCALE GENOMIC DNA]</scope>
    <source>
        <strain evidence="1 4">AZ1-7</strain>
        <strain evidence="2 3">DS1-2</strain>
    </source>
</reference>
<keyword evidence="3" id="KW-1185">Reference proteome</keyword>
<evidence type="ECO:0000313" key="1">
    <source>
        <dbReference type="EMBL" id="RKN07436.1"/>
    </source>
</evidence>
<sequence>MDSSNQAAWWTPVATYRGAGEYAYFAFNEPGSQPGTHRVAIARRDPSGGWSRLPVLNGGGPAEYTDDIGHNQPSMARDGSGRFHVFASMHNNTWRYFRSDTTGGAPTNHAADLPDQGKNVTYPVLTSTPEGDLYLIARVQEGTRRAGNLYHWDNDASSWSKVGSFAAADGRSVYPDDLQVDSAGDLHLLFEWSLAPSSAFRHELSYLKYSPSTGVFRDHAGAEAAVPVTPASADVIQPIEAGESYQDEAGPAVQSAKLTLDGTSPKVAYRYRLATSGGLFHVRYAYLRDGAWARQTVYSGGQTTAALGLTWDETEGKRVYFATASGADRARVATESGGTWSSASVAPGLPIDRLAVRRNASGQDILYLVDTQGGRLHYARN</sequence>
<name>A0A3A9WIA2_9ACTN</name>
<dbReference type="OrthoDB" id="182870at2"/>
<evidence type="ECO:0000313" key="2">
    <source>
        <dbReference type="EMBL" id="RKN19621.1"/>
    </source>
</evidence>
<comment type="caution">
    <text evidence="1">The sequence shown here is derived from an EMBL/GenBank/DDBJ whole genome shotgun (WGS) entry which is preliminary data.</text>
</comment>
<dbReference type="AlphaFoldDB" id="A0A3A9WIA2"/>
<dbReference type="SUPFAM" id="SSF50939">
    <property type="entry name" value="Sialidases"/>
    <property type="match status" value="1"/>
</dbReference>
<dbReference type="Pfam" id="PF15892">
    <property type="entry name" value="BNR_4"/>
    <property type="match status" value="1"/>
</dbReference>
<accession>A0A3A9WIA2</accession>
<gene>
    <name evidence="2" type="ORF">D7318_19775</name>
    <name evidence="1" type="ORF">D7319_18750</name>
</gene>
<organism evidence="1 4">
    <name type="scientific">Streptomyces radicis</name>
    <dbReference type="NCBI Taxonomy" id="1750517"/>
    <lineage>
        <taxon>Bacteria</taxon>
        <taxon>Bacillati</taxon>
        <taxon>Actinomycetota</taxon>
        <taxon>Actinomycetes</taxon>
        <taxon>Kitasatosporales</taxon>
        <taxon>Streptomycetaceae</taxon>
        <taxon>Streptomyces</taxon>
    </lineage>
</organism>
<proteinExistence type="predicted"/>